<evidence type="ECO:0000256" key="2">
    <source>
        <dbReference type="ARBA" id="ARBA00022801"/>
    </source>
</evidence>
<evidence type="ECO:0000313" key="6">
    <source>
        <dbReference type="EMBL" id="VDM51260.1"/>
    </source>
</evidence>
<feature type="region of interest" description="Disordered" evidence="4">
    <location>
        <begin position="221"/>
        <end position="246"/>
    </location>
</feature>
<keyword evidence="1" id="KW-0547">Nucleotide-binding</keyword>
<dbReference type="Proteomes" id="UP000050794">
    <property type="component" value="Unassembled WGS sequence"/>
</dbReference>
<keyword evidence="3" id="KW-0067">ATP-binding</keyword>
<dbReference type="GO" id="GO:0006289">
    <property type="term" value="P:nucleotide-excision repair"/>
    <property type="evidence" value="ECO:0007669"/>
    <property type="project" value="TreeGrafter"/>
</dbReference>
<keyword evidence="7" id="KW-1185">Reference proteome</keyword>
<dbReference type="AlphaFoldDB" id="A0A183VGR9"/>
<reference evidence="8" key="1">
    <citation type="submission" date="2016-06" db="UniProtKB">
        <authorList>
            <consortium name="WormBaseParasite"/>
        </authorList>
    </citation>
    <scope>IDENTIFICATION</scope>
</reference>
<dbReference type="InterPro" id="IPR045028">
    <property type="entry name" value="DinG/Rad3-like"/>
</dbReference>
<dbReference type="GO" id="GO:0016787">
    <property type="term" value="F:hydrolase activity"/>
    <property type="evidence" value="ECO:0007669"/>
    <property type="project" value="UniProtKB-KW"/>
</dbReference>
<feature type="compositionally biased region" description="Pro residues" evidence="4">
    <location>
        <begin position="221"/>
        <end position="231"/>
    </location>
</feature>
<proteinExistence type="predicted"/>
<dbReference type="PROSITE" id="PS51193">
    <property type="entry name" value="HELICASE_ATP_BIND_2"/>
    <property type="match status" value="1"/>
</dbReference>
<dbReference type="EMBL" id="UYWY01027792">
    <property type="protein sequence ID" value="VDM51260.1"/>
    <property type="molecule type" value="Genomic_DNA"/>
</dbReference>
<feature type="domain" description="Helicase ATP-binding" evidence="5">
    <location>
        <begin position="93"/>
        <end position="246"/>
    </location>
</feature>
<dbReference type="GO" id="GO:0005634">
    <property type="term" value="C:nucleus"/>
    <property type="evidence" value="ECO:0007669"/>
    <property type="project" value="TreeGrafter"/>
</dbReference>
<dbReference type="GO" id="GO:0005524">
    <property type="term" value="F:ATP binding"/>
    <property type="evidence" value="ECO:0007669"/>
    <property type="project" value="UniProtKB-KW"/>
</dbReference>
<keyword evidence="2" id="KW-0378">Hydrolase</keyword>
<reference evidence="6 7" key="2">
    <citation type="submission" date="2018-11" db="EMBL/GenBank/DDBJ databases">
        <authorList>
            <consortium name="Pathogen Informatics"/>
        </authorList>
    </citation>
    <scope>NUCLEOTIDE SEQUENCE [LARGE SCALE GENOMIC DNA]</scope>
</reference>
<dbReference type="SUPFAM" id="SSF52540">
    <property type="entry name" value="P-loop containing nucleoside triphosphate hydrolases"/>
    <property type="match status" value="1"/>
</dbReference>
<dbReference type="GO" id="GO:0003678">
    <property type="term" value="F:DNA helicase activity"/>
    <property type="evidence" value="ECO:0007669"/>
    <property type="project" value="TreeGrafter"/>
</dbReference>
<organism evidence="7 8">
    <name type="scientific">Toxocara canis</name>
    <name type="common">Canine roundworm</name>
    <dbReference type="NCBI Taxonomy" id="6265"/>
    <lineage>
        <taxon>Eukaryota</taxon>
        <taxon>Metazoa</taxon>
        <taxon>Ecdysozoa</taxon>
        <taxon>Nematoda</taxon>
        <taxon>Chromadorea</taxon>
        <taxon>Rhabditida</taxon>
        <taxon>Spirurina</taxon>
        <taxon>Ascaridomorpha</taxon>
        <taxon>Ascaridoidea</taxon>
        <taxon>Toxocaridae</taxon>
        <taxon>Toxocara</taxon>
    </lineage>
</organism>
<sequence>MMLYRCFDKPELLHVVINLGVAVSPIDMIEEREVITTHMATPNFWKQFQNRKRKSISLNGIGSSELASKNGTPRHRFIKPEPVLYTELLVGGFSVKLPPNMVPYTTQRTMMAKILTSLKNKLNALIESPTGSGKTLGLLSATCAWLVRYKEDRERSKAECRACNGHASVSLESVPPGHENTVGSWLASSSDSLKLSAKTSTDLPLINKPLLTCRYLVLPLSPSPPPPPNPRNPSTLRLYYSRNTKD</sequence>
<protein>
    <submittedName>
        <fullName evidence="8">Helicase ATP-binding domain-containing protein</fullName>
    </submittedName>
</protein>
<evidence type="ECO:0000256" key="3">
    <source>
        <dbReference type="ARBA" id="ARBA00022840"/>
    </source>
</evidence>
<evidence type="ECO:0000313" key="8">
    <source>
        <dbReference type="WBParaSite" id="TCNE_0001994301-mRNA-1"/>
    </source>
</evidence>
<dbReference type="GO" id="GO:1990918">
    <property type="term" value="P:double-strand break repair involved in meiotic recombination"/>
    <property type="evidence" value="ECO:0007669"/>
    <property type="project" value="TreeGrafter"/>
</dbReference>
<name>A0A183VGR9_TOXCA</name>
<dbReference type="PANTHER" id="PTHR11472:SF47">
    <property type="entry name" value="FANCONI ANEMIA GROUP J PROTEIN"/>
    <property type="match status" value="1"/>
</dbReference>
<evidence type="ECO:0000256" key="4">
    <source>
        <dbReference type="SAM" id="MobiDB-lite"/>
    </source>
</evidence>
<evidence type="ECO:0000256" key="1">
    <source>
        <dbReference type="ARBA" id="ARBA00022741"/>
    </source>
</evidence>
<accession>A0A183VGR9</accession>
<dbReference type="PANTHER" id="PTHR11472">
    <property type="entry name" value="DNA REPAIR DEAD HELICASE RAD3/XP-D SUBFAMILY MEMBER"/>
    <property type="match status" value="1"/>
</dbReference>
<dbReference type="WBParaSite" id="TCNE_0001994301-mRNA-1">
    <property type="protein sequence ID" value="TCNE_0001994301-mRNA-1"/>
    <property type="gene ID" value="TCNE_0001994301"/>
</dbReference>
<evidence type="ECO:0000313" key="7">
    <source>
        <dbReference type="Proteomes" id="UP000050794"/>
    </source>
</evidence>
<dbReference type="InterPro" id="IPR014013">
    <property type="entry name" value="Helic_SF1/SF2_ATP-bd_DinG/Rad3"/>
</dbReference>
<dbReference type="InterPro" id="IPR027417">
    <property type="entry name" value="P-loop_NTPase"/>
</dbReference>
<evidence type="ECO:0000259" key="5">
    <source>
        <dbReference type="PROSITE" id="PS51193"/>
    </source>
</evidence>
<dbReference type="Gene3D" id="3.40.50.300">
    <property type="entry name" value="P-loop containing nucleotide triphosphate hydrolases"/>
    <property type="match status" value="1"/>
</dbReference>
<gene>
    <name evidence="6" type="ORF">TCNE_LOCUS19939</name>
</gene>